<feature type="region of interest" description="Disordered" evidence="1">
    <location>
        <begin position="254"/>
        <end position="308"/>
    </location>
</feature>
<keyword evidence="2" id="KW-1185">Reference proteome</keyword>
<name>A0A1I7Z6E6_9BILA</name>
<organism evidence="2 3">
    <name type="scientific">Steinernema glaseri</name>
    <dbReference type="NCBI Taxonomy" id="37863"/>
    <lineage>
        <taxon>Eukaryota</taxon>
        <taxon>Metazoa</taxon>
        <taxon>Ecdysozoa</taxon>
        <taxon>Nematoda</taxon>
        <taxon>Chromadorea</taxon>
        <taxon>Rhabditida</taxon>
        <taxon>Tylenchina</taxon>
        <taxon>Panagrolaimomorpha</taxon>
        <taxon>Strongyloidoidea</taxon>
        <taxon>Steinernematidae</taxon>
        <taxon>Steinernema</taxon>
    </lineage>
</organism>
<reference evidence="3" key="1">
    <citation type="submission" date="2016-11" db="UniProtKB">
        <authorList>
            <consortium name="WormBaseParasite"/>
        </authorList>
    </citation>
    <scope>IDENTIFICATION</scope>
</reference>
<proteinExistence type="predicted"/>
<dbReference type="Proteomes" id="UP000095287">
    <property type="component" value="Unplaced"/>
</dbReference>
<feature type="compositionally biased region" description="Polar residues" evidence="1">
    <location>
        <begin position="258"/>
        <end position="278"/>
    </location>
</feature>
<accession>A0A1I7Z6E6</accession>
<evidence type="ECO:0000313" key="3">
    <source>
        <dbReference type="WBParaSite" id="L893_g23044.t1"/>
    </source>
</evidence>
<feature type="compositionally biased region" description="Polar residues" evidence="1">
    <location>
        <begin position="288"/>
        <end position="302"/>
    </location>
</feature>
<dbReference type="AlphaFoldDB" id="A0A1I7Z6E6"/>
<protein>
    <submittedName>
        <fullName evidence="3">Pkinase_fungal domain-containing protein</fullName>
    </submittedName>
</protein>
<evidence type="ECO:0000313" key="2">
    <source>
        <dbReference type="Proteomes" id="UP000095287"/>
    </source>
</evidence>
<evidence type="ECO:0000256" key="1">
    <source>
        <dbReference type="SAM" id="MobiDB-lite"/>
    </source>
</evidence>
<dbReference type="WBParaSite" id="L893_g23044.t1">
    <property type="protein sequence ID" value="L893_g23044.t1"/>
    <property type="gene ID" value="L893_g23044"/>
</dbReference>
<sequence length="308" mass="35965">MAYKDDVRSLFLGIAHTRKTTFFMFGEQFWLDRQMERLRVSTDPRMFNFNPQYGLLEILHPGFKVESFERKEVLRTGQIYFSTFRKAVCLILEGLITLEEVPNTHRLAAPEIRGYNGEPQSVKCDVKQKFYEQSVPHSHWEAFFRVFGQYIEILYICSRKMDAKKFEIFARCISGLPKLREFCVADAKECKDAVRTLFLEIADARRTTYYMSNRPYSMDHLKISTNPRWFDYIPSYQHLETCFTRLTLASRSPKGEEWTTQGDRTTSRSPQRRNSSAKSMFISGIRSPASTGRTYKSTSEASGRSLRS</sequence>